<dbReference type="GO" id="GO:0006351">
    <property type="term" value="P:DNA-templated transcription"/>
    <property type="evidence" value="ECO:0007669"/>
    <property type="project" value="TreeGrafter"/>
</dbReference>
<evidence type="ECO:0000256" key="1">
    <source>
        <dbReference type="ARBA" id="ARBA00009437"/>
    </source>
</evidence>
<dbReference type="STRING" id="1122213.GCA_000423365_02952"/>
<dbReference type="InterPro" id="IPR036388">
    <property type="entry name" value="WH-like_DNA-bd_sf"/>
</dbReference>
<dbReference type="SUPFAM" id="SSF53850">
    <property type="entry name" value="Periplasmic binding protein-like II"/>
    <property type="match status" value="1"/>
</dbReference>
<dbReference type="PANTHER" id="PTHR30537:SF74">
    <property type="entry name" value="HTH-TYPE TRANSCRIPTIONAL REGULATOR TRPI"/>
    <property type="match status" value="1"/>
</dbReference>
<accession>A0A2R4MA92</accession>
<dbReference type="InterPro" id="IPR000847">
    <property type="entry name" value="LysR_HTH_N"/>
</dbReference>
<dbReference type="Pfam" id="PF00126">
    <property type="entry name" value="HTH_1"/>
    <property type="match status" value="1"/>
</dbReference>
<keyword evidence="7" id="KW-1185">Reference proteome</keyword>
<dbReference type="Gene3D" id="1.10.10.10">
    <property type="entry name" value="Winged helix-like DNA-binding domain superfamily/Winged helix DNA-binding domain"/>
    <property type="match status" value="1"/>
</dbReference>
<evidence type="ECO:0000256" key="2">
    <source>
        <dbReference type="ARBA" id="ARBA00023015"/>
    </source>
</evidence>
<dbReference type="Proteomes" id="UP000258927">
    <property type="component" value="Chromosome"/>
</dbReference>
<protein>
    <submittedName>
        <fullName evidence="6">AhcY transcriptional activator HvrB</fullName>
    </submittedName>
</protein>
<keyword evidence="2" id="KW-0805">Transcription regulation</keyword>
<feature type="domain" description="HTH lysR-type" evidence="5">
    <location>
        <begin position="7"/>
        <end position="64"/>
    </location>
</feature>
<dbReference type="GO" id="GO:0043565">
    <property type="term" value="F:sequence-specific DNA binding"/>
    <property type="evidence" value="ECO:0007669"/>
    <property type="project" value="TreeGrafter"/>
</dbReference>
<dbReference type="PRINTS" id="PR00039">
    <property type="entry name" value="HTHLYSR"/>
</dbReference>
<dbReference type="PANTHER" id="PTHR30537">
    <property type="entry name" value="HTH-TYPE TRANSCRIPTIONAL REGULATOR"/>
    <property type="match status" value="1"/>
</dbReference>
<keyword evidence="4" id="KW-0804">Transcription</keyword>
<evidence type="ECO:0000313" key="7">
    <source>
        <dbReference type="Proteomes" id="UP000258927"/>
    </source>
</evidence>
<dbReference type="KEGG" id="mmyr:MXMO3_00238"/>
<keyword evidence="3" id="KW-0238">DNA-binding</keyword>
<dbReference type="SUPFAM" id="SSF46785">
    <property type="entry name" value="Winged helix' DNA-binding domain"/>
    <property type="match status" value="1"/>
</dbReference>
<dbReference type="Pfam" id="PF03466">
    <property type="entry name" value="LysR_substrate"/>
    <property type="match status" value="1"/>
</dbReference>
<evidence type="ECO:0000256" key="3">
    <source>
        <dbReference type="ARBA" id="ARBA00023125"/>
    </source>
</evidence>
<name>A0A2R4MA92_9HYPH</name>
<proteinExistence type="inferred from homology"/>
<dbReference type="CDD" id="cd08432">
    <property type="entry name" value="PBP2_GcdR_TrpI_HvrB_AmpR_like"/>
    <property type="match status" value="1"/>
</dbReference>
<evidence type="ECO:0000256" key="4">
    <source>
        <dbReference type="ARBA" id="ARBA00023163"/>
    </source>
</evidence>
<dbReference type="InterPro" id="IPR036390">
    <property type="entry name" value="WH_DNA-bd_sf"/>
</dbReference>
<dbReference type="InterPro" id="IPR058163">
    <property type="entry name" value="LysR-type_TF_proteobact-type"/>
</dbReference>
<dbReference type="FunFam" id="1.10.10.10:FF:000001">
    <property type="entry name" value="LysR family transcriptional regulator"/>
    <property type="match status" value="1"/>
</dbReference>
<evidence type="ECO:0000259" key="5">
    <source>
        <dbReference type="PROSITE" id="PS50931"/>
    </source>
</evidence>
<sequence length="302" mass="34012">MALDPLPPLTALRAFDAAARHNSFTKAAEELNMSQAAISYQIKLLEDRFGERLFIRSARQVTLSEAGARLAPSVMEAFEIIRRGFAEAKGQRDDLLTITMVQTFASAWLARHLGGFHIYNGDVAVKIDISSHLIHDFQGSGMDMAIRSGHGDWPGLVSKKLFHFDYTVMAAPGFLEENPISTPKDILGLSMASPHDPWWATWFEAQGIDVRELPRPRGPVLDVQYINGIAAYAGHALALLTPALFYTELSNGTLVQPFDYVHREEKALWLCYPKGRENWPKVKRFEEWLFAKLDETMPNRRV</sequence>
<dbReference type="Gene3D" id="3.40.190.10">
    <property type="entry name" value="Periplasmic binding protein-like II"/>
    <property type="match status" value="2"/>
</dbReference>
<evidence type="ECO:0000313" key="6">
    <source>
        <dbReference type="EMBL" id="AVX02786.1"/>
    </source>
</evidence>
<dbReference type="PROSITE" id="PS50931">
    <property type="entry name" value="HTH_LYSR"/>
    <property type="match status" value="1"/>
</dbReference>
<dbReference type="AlphaFoldDB" id="A0A2R4MA92"/>
<comment type="similarity">
    <text evidence="1">Belongs to the LysR transcriptional regulatory family.</text>
</comment>
<dbReference type="InterPro" id="IPR005119">
    <property type="entry name" value="LysR_subst-bd"/>
</dbReference>
<dbReference type="RefSeq" id="WP_027835771.1">
    <property type="nucleotide sequence ID" value="NZ_CP021330.1"/>
</dbReference>
<dbReference type="EMBL" id="CP021330">
    <property type="protein sequence ID" value="AVX02786.1"/>
    <property type="molecule type" value="Genomic_DNA"/>
</dbReference>
<organism evidence="6 7">
    <name type="scientific">Maritalea myrionectae</name>
    <dbReference type="NCBI Taxonomy" id="454601"/>
    <lineage>
        <taxon>Bacteria</taxon>
        <taxon>Pseudomonadati</taxon>
        <taxon>Pseudomonadota</taxon>
        <taxon>Alphaproteobacteria</taxon>
        <taxon>Hyphomicrobiales</taxon>
        <taxon>Devosiaceae</taxon>
        <taxon>Maritalea</taxon>
    </lineage>
</organism>
<gene>
    <name evidence="6" type="ORF">MXMO3_00238</name>
</gene>
<dbReference type="GO" id="GO:0003700">
    <property type="term" value="F:DNA-binding transcription factor activity"/>
    <property type="evidence" value="ECO:0007669"/>
    <property type="project" value="InterPro"/>
</dbReference>
<reference evidence="6 7" key="1">
    <citation type="submission" date="2017-05" db="EMBL/GenBank/DDBJ databases">
        <title>Genome Analysis of Maritalea myrionectae HL2708#5.</title>
        <authorList>
            <consortium name="Cotde Inc.-PKNU"/>
            <person name="Jang D."/>
            <person name="Oh H.-M."/>
        </authorList>
    </citation>
    <scope>NUCLEOTIDE SEQUENCE [LARGE SCALE GENOMIC DNA]</scope>
    <source>
        <strain evidence="6 7">HL2708#5</strain>
    </source>
</reference>